<evidence type="ECO:0000256" key="6">
    <source>
        <dbReference type="SAM" id="MobiDB-lite"/>
    </source>
</evidence>
<evidence type="ECO:0000256" key="2">
    <source>
        <dbReference type="ARBA" id="ARBA00022723"/>
    </source>
</evidence>
<dbReference type="EMBL" id="HG794546">
    <property type="protein sequence ID" value="CDK98894.1"/>
    <property type="molecule type" value="Genomic_DNA"/>
</dbReference>
<feature type="compositionally biased region" description="Basic and acidic residues" evidence="6">
    <location>
        <begin position="8"/>
        <end position="21"/>
    </location>
</feature>
<dbReference type="InterPro" id="IPR054581">
    <property type="entry name" value="EncFtn-like"/>
</dbReference>
<dbReference type="Pfam" id="PF22277">
    <property type="entry name" value="EncFtn-like"/>
    <property type="match status" value="1"/>
</dbReference>
<dbReference type="GO" id="GO:0140737">
    <property type="term" value="C:encapsulin nanocompartment"/>
    <property type="evidence" value="ECO:0007669"/>
    <property type="project" value="UniProtKB-SubCell"/>
</dbReference>
<evidence type="ECO:0000256" key="5">
    <source>
        <dbReference type="ARBA" id="ARBA00033787"/>
    </source>
</evidence>
<evidence type="ECO:0000256" key="4">
    <source>
        <dbReference type="ARBA" id="ARBA00033738"/>
    </source>
</evidence>
<evidence type="ECO:0000256" key="3">
    <source>
        <dbReference type="ARBA" id="ARBA00023004"/>
    </source>
</evidence>
<protein>
    <submittedName>
        <fullName evidence="7">Uncharacterized protein</fullName>
    </submittedName>
</protein>
<proteinExistence type="predicted"/>
<keyword evidence="1" id="KW-0409">Iron storage</keyword>
<name>V6F0A7_MAGGM</name>
<organism evidence="7 8">
    <name type="scientific">Magnetospirillum gryphiswaldense (strain DSM 6361 / JCM 21280 / NBRC 15271 / MSR-1)</name>
    <dbReference type="NCBI Taxonomy" id="431944"/>
    <lineage>
        <taxon>Bacteria</taxon>
        <taxon>Pseudomonadati</taxon>
        <taxon>Pseudomonadota</taxon>
        <taxon>Alphaproteobacteria</taxon>
        <taxon>Rhodospirillales</taxon>
        <taxon>Rhodospirillaceae</taxon>
        <taxon>Magnetospirillum</taxon>
    </lineage>
</organism>
<dbReference type="HOGENOM" id="CLU_2356390_0_0_5"/>
<dbReference type="Proteomes" id="UP000018922">
    <property type="component" value="Chromosome I"/>
</dbReference>
<keyword evidence="3" id="KW-0408">Iron</keyword>
<dbReference type="GO" id="GO:0046872">
    <property type="term" value="F:metal ion binding"/>
    <property type="evidence" value="ECO:0007669"/>
    <property type="project" value="UniProtKB-KW"/>
</dbReference>
<dbReference type="AlphaFoldDB" id="V6F0A7"/>
<dbReference type="KEGG" id="mgy:MGMSRv2__1679"/>
<comment type="subcellular location">
    <subcellularLocation>
        <location evidence="4">Encapsulin nanocompartment</location>
    </subcellularLocation>
</comment>
<dbReference type="SUPFAM" id="SSF47240">
    <property type="entry name" value="Ferritin-like"/>
    <property type="match status" value="1"/>
</dbReference>
<feature type="region of interest" description="Disordered" evidence="6">
    <location>
        <begin position="1"/>
        <end position="21"/>
    </location>
</feature>
<evidence type="ECO:0000256" key="1">
    <source>
        <dbReference type="ARBA" id="ARBA00022434"/>
    </source>
</evidence>
<dbReference type="GO" id="GO:0006879">
    <property type="term" value="P:intracellular iron ion homeostasis"/>
    <property type="evidence" value="ECO:0007669"/>
    <property type="project" value="UniProtKB-KW"/>
</dbReference>
<evidence type="ECO:0000313" key="8">
    <source>
        <dbReference type="Proteomes" id="UP000018922"/>
    </source>
</evidence>
<reference evidence="7 8" key="1">
    <citation type="journal article" date="2014" name="Genome Announc.">
        <title>Complete genome sequence of Magnetospirillum gryphiswaldense MSR-1.</title>
        <authorList>
            <person name="Wang X."/>
            <person name="Wang Q."/>
            <person name="Zhang W."/>
            <person name="Wang Y."/>
            <person name="Li L."/>
            <person name="Wen T."/>
            <person name="Zhang T."/>
            <person name="Zhang Y."/>
            <person name="Xu J."/>
            <person name="Hu J."/>
            <person name="Li S."/>
            <person name="Liu L."/>
            <person name="Liu J."/>
            <person name="Jiang W."/>
            <person name="Tian J."/>
            <person name="Li Y."/>
            <person name="Schuler D."/>
            <person name="Wang L."/>
            <person name="Li J."/>
        </authorList>
    </citation>
    <scope>NUCLEOTIDE SEQUENCE [LARGE SCALE GENOMIC DNA]</scope>
    <source>
        <strain evidence="8">DSM 6361 / JCM 21280 / NBRC 15271 / MSR-1</strain>
    </source>
</reference>
<evidence type="ECO:0000313" key="7">
    <source>
        <dbReference type="EMBL" id="CDK98894.1"/>
    </source>
</evidence>
<keyword evidence="5" id="KW-1284">Encapsulin nanocompartment</keyword>
<dbReference type="Gene3D" id="6.10.140.1960">
    <property type="match status" value="1"/>
</dbReference>
<accession>V6F0A7</accession>
<dbReference type="InterPro" id="IPR009078">
    <property type="entry name" value="Ferritin-like_SF"/>
</dbReference>
<sequence length="96" mass="10875">MAASSATLHEDPARLGPDTLDRHRAALSITEEQETMDDPELQAILTYSHDERQTHAAMLLEWLRRHDGAVDDHRKDSCIRTAPLPHDTPAEQRGRK</sequence>
<keyword evidence="8" id="KW-1185">Reference proteome</keyword>
<dbReference type="eggNOG" id="COG3461">
    <property type="taxonomic scope" value="Bacteria"/>
</dbReference>
<gene>
    <name evidence="7" type="ordered locus">MGMSRv2__1679</name>
</gene>
<keyword evidence="2" id="KW-0479">Metal-binding</keyword>